<feature type="domain" description="HTH tetR-type" evidence="4">
    <location>
        <begin position="2"/>
        <end position="62"/>
    </location>
</feature>
<keyword evidence="1" id="KW-0678">Repressor</keyword>
<keyword evidence="2 3" id="KW-0238">DNA-binding</keyword>
<dbReference type="Gene3D" id="1.10.357.10">
    <property type="entry name" value="Tetracycline Repressor, domain 2"/>
    <property type="match status" value="1"/>
</dbReference>
<sequence length="278" mass="32301">MQAKKQSLIEASIELFAERGFHATSVQQIVDEAQVAKGSFYNYFTSKNDLLRAIYDYYYSQIEQAMVNETKQASTASESFVYQLDVVFKFLLNHKALIQMVLKEQVPIDRDIERFMTEMKQQHYRWLESNIISMQGDAVKPYLYDIVVMVDGVIQSYMNWLLIDEDAIDLSVLPHYITKRIDKLCDDVIQEAEMTPIRRTPSALSDDSLLITTVRQTILRLEPDEREQALDVLGAIENELTKSKPESVVLDSLLMNLEQYDAIQADIKQLREQQKRQR</sequence>
<evidence type="ECO:0000256" key="1">
    <source>
        <dbReference type="ARBA" id="ARBA00022491"/>
    </source>
</evidence>
<name>A0ABV2KXD7_9BACI</name>
<dbReference type="PROSITE" id="PS50977">
    <property type="entry name" value="HTH_TETR_2"/>
    <property type="match status" value="1"/>
</dbReference>
<dbReference type="PANTHER" id="PTHR43479">
    <property type="entry name" value="ACREF/ENVCD OPERON REPRESSOR-RELATED"/>
    <property type="match status" value="1"/>
</dbReference>
<dbReference type="Pfam" id="PF00440">
    <property type="entry name" value="TetR_N"/>
    <property type="match status" value="1"/>
</dbReference>
<comment type="caution">
    <text evidence="5">The sequence shown here is derived from an EMBL/GenBank/DDBJ whole genome shotgun (WGS) entry which is preliminary data.</text>
</comment>
<protein>
    <submittedName>
        <fullName evidence="5">AcrR family transcriptional regulator</fullName>
    </submittedName>
</protein>
<dbReference type="EMBL" id="JBEPMX010000014">
    <property type="protein sequence ID" value="MET3684237.1"/>
    <property type="molecule type" value="Genomic_DNA"/>
</dbReference>
<dbReference type="SUPFAM" id="SSF46689">
    <property type="entry name" value="Homeodomain-like"/>
    <property type="match status" value="1"/>
</dbReference>
<feature type="DNA-binding region" description="H-T-H motif" evidence="3">
    <location>
        <begin position="25"/>
        <end position="44"/>
    </location>
</feature>
<dbReference type="InterPro" id="IPR009057">
    <property type="entry name" value="Homeodomain-like_sf"/>
</dbReference>
<dbReference type="PRINTS" id="PR00455">
    <property type="entry name" value="HTHTETR"/>
</dbReference>
<gene>
    <name evidence="5" type="ORF">ABID56_002363</name>
</gene>
<dbReference type="RefSeq" id="WP_354221399.1">
    <property type="nucleotide sequence ID" value="NZ_JBEPMX010000014.1"/>
</dbReference>
<dbReference type="Proteomes" id="UP001549167">
    <property type="component" value="Unassembled WGS sequence"/>
</dbReference>
<proteinExistence type="predicted"/>
<organism evidence="5 6">
    <name type="scientific">Alkalibacillus flavidus</name>
    <dbReference type="NCBI Taxonomy" id="546021"/>
    <lineage>
        <taxon>Bacteria</taxon>
        <taxon>Bacillati</taxon>
        <taxon>Bacillota</taxon>
        <taxon>Bacilli</taxon>
        <taxon>Bacillales</taxon>
        <taxon>Bacillaceae</taxon>
        <taxon>Alkalibacillus</taxon>
    </lineage>
</organism>
<dbReference type="InterPro" id="IPR050624">
    <property type="entry name" value="HTH-type_Tx_Regulator"/>
</dbReference>
<evidence type="ECO:0000256" key="2">
    <source>
        <dbReference type="ARBA" id="ARBA00023125"/>
    </source>
</evidence>
<dbReference type="PANTHER" id="PTHR43479:SF22">
    <property type="entry name" value="TRANSCRIPTIONAL REGULATOR, TETR FAMILY"/>
    <property type="match status" value="1"/>
</dbReference>
<reference evidence="5 6" key="1">
    <citation type="submission" date="2024-06" db="EMBL/GenBank/DDBJ databases">
        <title>Genomic Encyclopedia of Type Strains, Phase IV (KMG-IV): sequencing the most valuable type-strain genomes for metagenomic binning, comparative biology and taxonomic classification.</title>
        <authorList>
            <person name="Goeker M."/>
        </authorList>
    </citation>
    <scope>NUCLEOTIDE SEQUENCE [LARGE SCALE GENOMIC DNA]</scope>
    <source>
        <strain evidence="5 6">DSM 23520</strain>
    </source>
</reference>
<keyword evidence="6" id="KW-1185">Reference proteome</keyword>
<accession>A0ABV2KXD7</accession>
<evidence type="ECO:0000256" key="3">
    <source>
        <dbReference type="PROSITE-ProRule" id="PRU00335"/>
    </source>
</evidence>
<dbReference type="InterPro" id="IPR001647">
    <property type="entry name" value="HTH_TetR"/>
</dbReference>
<evidence type="ECO:0000313" key="5">
    <source>
        <dbReference type="EMBL" id="MET3684237.1"/>
    </source>
</evidence>
<evidence type="ECO:0000313" key="6">
    <source>
        <dbReference type="Proteomes" id="UP001549167"/>
    </source>
</evidence>
<evidence type="ECO:0000259" key="4">
    <source>
        <dbReference type="PROSITE" id="PS50977"/>
    </source>
</evidence>
<dbReference type="PROSITE" id="PS01081">
    <property type="entry name" value="HTH_TETR_1"/>
    <property type="match status" value="1"/>
</dbReference>
<dbReference type="InterPro" id="IPR023772">
    <property type="entry name" value="DNA-bd_HTH_TetR-type_CS"/>
</dbReference>